<feature type="region of interest" description="Disordered" evidence="1">
    <location>
        <begin position="224"/>
        <end position="244"/>
    </location>
</feature>
<gene>
    <name evidence="2" type="ORF">KP001_09850</name>
</gene>
<name>A0ABX8LL80_9BACT</name>
<evidence type="ECO:0000313" key="3">
    <source>
        <dbReference type="Proteomes" id="UP000683559"/>
    </source>
</evidence>
<dbReference type="RefSeq" id="WP_217289338.1">
    <property type="nucleotide sequence ID" value="NZ_CP077683.1"/>
</dbReference>
<sequence length="383" mass="44170">MPRFMAIKIHYDHRKSLPPYLKYSKLPTHEEYEEYLKLFQKSGIGGEGFHECLNFRIREGEDVEIYLPPTSLPAASKIEDEFVIFSFTYKEDMEMPDHVIGVHANVHFEDLDGVERDDVDRLDGIEWFIYHATAPEEYVTLFTPPLPYVRDAGIYTPEFERWGYGLRYINEEHAKNIIRAAMDAAAKRIEAASDTERLAIEREITVLRTIAVRYFPLLLEEGAGEGGGKDRRTAQTGGAVPPPPDRELGLLGERLVYEREIDYVKKLGLEPACVEWISQAVPTSPYDIKTVRPSKKGYSDHFLEVKSSRMDTGCNVYISSNQIEYFERHPDASTFIFVNFDSYNKPRMPFVELTLEQLRQSYELIPLKFKLRSLSKGDDDSEK</sequence>
<accession>A0ABX8LL80</accession>
<evidence type="ECO:0000313" key="2">
    <source>
        <dbReference type="EMBL" id="QXE92793.1"/>
    </source>
</evidence>
<keyword evidence="3" id="KW-1185">Reference proteome</keyword>
<dbReference type="Proteomes" id="UP000683559">
    <property type="component" value="Chromosome"/>
</dbReference>
<organism evidence="2 3">
    <name type="scientific">Geomonas subterranea</name>
    <dbReference type="NCBI Taxonomy" id="2847989"/>
    <lineage>
        <taxon>Bacteria</taxon>
        <taxon>Pseudomonadati</taxon>
        <taxon>Thermodesulfobacteriota</taxon>
        <taxon>Desulfuromonadia</taxon>
        <taxon>Geobacterales</taxon>
        <taxon>Geobacteraceae</taxon>
        <taxon>Geomonas</taxon>
    </lineage>
</organism>
<proteinExistence type="predicted"/>
<evidence type="ECO:0000256" key="1">
    <source>
        <dbReference type="SAM" id="MobiDB-lite"/>
    </source>
</evidence>
<dbReference type="EMBL" id="CP077683">
    <property type="protein sequence ID" value="QXE92793.1"/>
    <property type="molecule type" value="Genomic_DNA"/>
</dbReference>
<protein>
    <submittedName>
        <fullName evidence="2">DUF3883 domain-containing protein</fullName>
    </submittedName>
</protein>
<reference evidence="2 3" key="1">
    <citation type="submission" date="2021-06" db="EMBL/GenBank/DDBJ databases">
        <title>Gemonas diversity in paddy soil.</title>
        <authorList>
            <person name="Liu G."/>
        </authorList>
    </citation>
    <scope>NUCLEOTIDE SEQUENCE [LARGE SCALE GENOMIC DNA]</scope>
    <source>
        <strain evidence="2 3">RG2</strain>
    </source>
</reference>